<reference evidence="2 3" key="1">
    <citation type="journal article" date="2016" name="Mol. Biol. Evol.">
        <title>Comparative Genomics of Early-Diverging Mushroom-Forming Fungi Provides Insights into the Origins of Lignocellulose Decay Capabilities.</title>
        <authorList>
            <person name="Nagy L.G."/>
            <person name="Riley R."/>
            <person name="Tritt A."/>
            <person name="Adam C."/>
            <person name="Daum C."/>
            <person name="Floudas D."/>
            <person name="Sun H."/>
            <person name="Yadav J.S."/>
            <person name="Pangilinan J."/>
            <person name="Larsson K.H."/>
            <person name="Matsuura K."/>
            <person name="Barry K."/>
            <person name="Labutti K."/>
            <person name="Kuo R."/>
            <person name="Ohm R.A."/>
            <person name="Bhattacharya S.S."/>
            <person name="Shirouzu T."/>
            <person name="Yoshinaga Y."/>
            <person name="Martin F.M."/>
            <person name="Grigoriev I.V."/>
            <person name="Hibbett D.S."/>
        </authorList>
    </citation>
    <scope>NUCLEOTIDE SEQUENCE [LARGE SCALE GENOMIC DNA]</scope>
    <source>
        <strain evidence="2 3">TUFC12733</strain>
    </source>
</reference>
<dbReference type="PROSITE" id="PS51186">
    <property type="entry name" value="GNAT"/>
    <property type="match status" value="1"/>
</dbReference>
<proteinExistence type="predicted"/>
<evidence type="ECO:0000313" key="2">
    <source>
        <dbReference type="EMBL" id="KZO92315.1"/>
    </source>
</evidence>
<dbReference type="GO" id="GO:0016747">
    <property type="term" value="F:acyltransferase activity, transferring groups other than amino-acyl groups"/>
    <property type="evidence" value="ECO:0007669"/>
    <property type="project" value="InterPro"/>
</dbReference>
<dbReference type="AlphaFoldDB" id="A0A167I592"/>
<dbReference type="CDD" id="cd04301">
    <property type="entry name" value="NAT_SF"/>
    <property type="match status" value="1"/>
</dbReference>
<dbReference type="EMBL" id="KV417312">
    <property type="protein sequence ID" value="KZO92315.1"/>
    <property type="molecule type" value="Genomic_DNA"/>
</dbReference>
<dbReference type="InterPro" id="IPR000182">
    <property type="entry name" value="GNAT_dom"/>
</dbReference>
<dbReference type="OrthoDB" id="2523549at2759"/>
<evidence type="ECO:0000259" key="1">
    <source>
        <dbReference type="PROSITE" id="PS51186"/>
    </source>
</evidence>
<gene>
    <name evidence="2" type="ORF">CALVIDRAFT_541138</name>
</gene>
<protein>
    <recommendedName>
        <fullName evidence="1">N-acetyltransferase domain-containing protein</fullName>
    </recommendedName>
</protein>
<sequence>MSASEAPRLVQYATPSAFLRAALPFDNWHLNLDLGSTLQWLVEEGDAPGTCLWFAVWTGEKLDLTATRMGSTLTVCSPVHSSSLSPSWLGPRIQLLAAEVHTLITAGTQPALSSVRAAVPLVDAFAAQYRALSGLFPEEILMEYWASHCPRSRVSLDPPHLPEGHEIRVVEPGDARALAAVTELVHTFRVHLNGPDSKESRQAATQAELGVKGREYMVYVITDAEGKEAYAGYVRDGRFTSKHAAIRNVFTLPQWRRRGIAEALTRAAVVRLLTEPHKMAKVLAPLLPAEEEAKIEDVTINTANAKTNLVAQGVYRRVGFGFPDGDWDEGDGRSWEDCIELGYPGNTGH</sequence>
<dbReference type="Proteomes" id="UP000076738">
    <property type="component" value="Unassembled WGS sequence"/>
</dbReference>
<organism evidence="2 3">
    <name type="scientific">Calocera viscosa (strain TUFC12733)</name>
    <dbReference type="NCBI Taxonomy" id="1330018"/>
    <lineage>
        <taxon>Eukaryota</taxon>
        <taxon>Fungi</taxon>
        <taxon>Dikarya</taxon>
        <taxon>Basidiomycota</taxon>
        <taxon>Agaricomycotina</taxon>
        <taxon>Dacrymycetes</taxon>
        <taxon>Dacrymycetales</taxon>
        <taxon>Dacrymycetaceae</taxon>
        <taxon>Calocera</taxon>
    </lineage>
</organism>
<accession>A0A167I592</accession>
<evidence type="ECO:0000313" key="3">
    <source>
        <dbReference type="Proteomes" id="UP000076738"/>
    </source>
</evidence>
<dbReference type="Pfam" id="PF13508">
    <property type="entry name" value="Acetyltransf_7"/>
    <property type="match status" value="1"/>
</dbReference>
<keyword evidence="3" id="KW-1185">Reference proteome</keyword>
<dbReference type="InterPro" id="IPR016181">
    <property type="entry name" value="Acyl_CoA_acyltransferase"/>
</dbReference>
<feature type="domain" description="N-acetyltransferase" evidence="1">
    <location>
        <begin position="165"/>
        <end position="342"/>
    </location>
</feature>
<dbReference type="SUPFAM" id="SSF55729">
    <property type="entry name" value="Acyl-CoA N-acyltransferases (Nat)"/>
    <property type="match status" value="1"/>
</dbReference>
<dbReference type="Gene3D" id="3.40.630.30">
    <property type="match status" value="1"/>
</dbReference>
<name>A0A167I592_CALVF</name>